<keyword evidence="1" id="KW-0472">Membrane</keyword>
<dbReference type="EMBL" id="ASHM01011979">
    <property type="protein sequence ID" value="PNX93940.1"/>
    <property type="molecule type" value="Genomic_DNA"/>
</dbReference>
<feature type="non-terminal residue" evidence="2">
    <location>
        <position position="1"/>
    </location>
</feature>
<organism evidence="2 3">
    <name type="scientific">Trifolium pratense</name>
    <name type="common">Red clover</name>
    <dbReference type="NCBI Taxonomy" id="57577"/>
    <lineage>
        <taxon>Eukaryota</taxon>
        <taxon>Viridiplantae</taxon>
        <taxon>Streptophyta</taxon>
        <taxon>Embryophyta</taxon>
        <taxon>Tracheophyta</taxon>
        <taxon>Spermatophyta</taxon>
        <taxon>Magnoliopsida</taxon>
        <taxon>eudicotyledons</taxon>
        <taxon>Gunneridae</taxon>
        <taxon>Pentapetalae</taxon>
        <taxon>rosids</taxon>
        <taxon>fabids</taxon>
        <taxon>Fabales</taxon>
        <taxon>Fabaceae</taxon>
        <taxon>Papilionoideae</taxon>
        <taxon>50 kb inversion clade</taxon>
        <taxon>NPAAA clade</taxon>
        <taxon>Hologalegina</taxon>
        <taxon>IRL clade</taxon>
        <taxon>Trifolieae</taxon>
        <taxon>Trifolium</taxon>
    </lineage>
</organism>
<dbReference type="AlphaFoldDB" id="A0A2K3MSZ0"/>
<gene>
    <name evidence="2" type="ORF">L195_g017104</name>
</gene>
<protein>
    <recommendedName>
        <fullName evidence="4">Transmembrane protein</fullName>
    </recommendedName>
</protein>
<accession>A0A2K3MSZ0</accession>
<evidence type="ECO:0000313" key="3">
    <source>
        <dbReference type="Proteomes" id="UP000236291"/>
    </source>
</evidence>
<name>A0A2K3MSZ0_TRIPR</name>
<reference evidence="2 3" key="1">
    <citation type="journal article" date="2014" name="Am. J. Bot.">
        <title>Genome assembly and annotation for red clover (Trifolium pratense; Fabaceae).</title>
        <authorList>
            <person name="Istvanek J."/>
            <person name="Jaros M."/>
            <person name="Krenek A."/>
            <person name="Repkova J."/>
        </authorList>
    </citation>
    <scope>NUCLEOTIDE SEQUENCE [LARGE SCALE GENOMIC DNA]</scope>
    <source>
        <strain evidence="3">cv. Tatra</strain>
        <tissue evidence="2">Young leaves</tissue>
    </source>
</reference>
<evidence type="ECO:0000313" key="2">
    <source>
        <dbReference type="EMBL" id="PNX93940.1"/>
    </source>
</evidence>
<keyword evidence="1" id="KW-1133">Transmembrane helix</keyword>
<dbReference type="Proteomes" id="UP000236291">
    <property type="component" value="Unassembled WGS sequence"/>
</dbReference>
<evidence type="ECO:0000256" key="1">
    <source>
        <dbReference type="SAM" id="Phobius"/>
    </source>
</evidence>
<keyword evidence="1" id="KW-0812">Transmembrane</keyword>
<evidence type="ECO:0008006" key="4">
    <source>
        <dbReference type="Google" id="ProtNLM"/>
    </source>
</evidence>
<feature type="transmembrane region" description="Helical" evidence="1">
    <location>
        <begin position="51"/>
        <end position="74"/>
    </location>
</feature>
<reference evidence="2 3" key="2">
    <citation type="journal article" date="2017" name="Front. Plant Sci.">
        <title>Gene Classification and Mining of Molecular Markers Useful in Red Clover (Trifolium pratense) Breeding.</title>
        <authorList>
            <person name="Istvanek J."/>
            <person name="Dluhosova J."/>
            <person name="Dluhos P."/>
            <person name="Patkova L."/>
            <person name="Nedelnik J."/>
            <person name="Repkova J."/>
        </authorList>
    </citation>
    <scope>NUCLEOTIDE SEQUENCE [LARGE SCALE GENOMIC DNA]</scope>
    <source>
        <strain evidence="3">cv. Tatra</strain>
        <tissue evidence="2">Young leaves</tissue>
    </source>
</reference>
<comment type="caution">
    <text evidence="2">The sequence shown here is derived from an EMBL/GenBank/DDBJ whole genome shotgun (WGS) entry which is preliminary data.</text>
</comment>
<sequence length="179" mass="19724">HLPPSKTRCKLKGGGARSGVWPSAPPRFQFPGVDALVQRCFRVRSGSFRDYFALMVVVWRCMCFFWHGGFVLGLVPAEALLQGPHLVFVISFSRGAVFCVLGGDVVRRVWRFLGGGGRLRVAGGAVDDCAAGSLVAVGVVMGWWLAHWMRWVEVVDAVCDWPSSIRDYLTAYKSVEICC</sequence>
<feature type="transmembrane region" description="Helical" evidence="1">
    <location>
        <begin position="86"/>
        <end position="106"/>
    </location>
</feature>
<proteinExistence type="predicted"/>